<dbReference type="eggNOG" id="COG0705">
    <property type="taxonomic scope" value="Bacteria"/>
</dbReference>
<feature type="transmembrane region" description="Helical" evidence="5">
    <location>
        <begin position="21"/>
        <end position="47"/>
    </location>
</feature>
<evidence type="ECO:0000313" key="8">
    <source>
        <dbReference type="Proteomes" id="UP000005801"/>
    </source>
</evidence>
<dbReference type="Proteomes" id="UP000005801">
    <property type="component" value="Unassembled WGS sequence"/>
</dbReference>
<dbReference type="OrthoDB" id="9813074at2"/>
<organism evidence="7 8">
    <name type="scientific">Plesiocystis pacifica SIR-1</name>
    <dbReference type="NCBI Taxonomy" id="391625"/>
    <lineage>
        <taxon>Bacteria</taxon>
        <taxon>Pseudomonadati</taxon>
        <taxon>Myxococcota</taxon>
        <taxon>Polyangia</taxon>
        <taxon>Nannocystales</taxon>
        <taxon>Nannocystaceae</taxon>
        <taxon>Plesiocystis</taxon>
    </lineage>
</organism>
<dbReference type="Gene3D" id="1.20.1540.10">
    <property type="entry name" value="Rhomboid-like"/>
    <property type="match status" value="1"/>
</dbReference>
<feature type="transmembrane region" description="Helical" evidence="5">
    <location>
        <begin position="98"/>
        <end position="116"/>
    </location>
</feature>
<dbReference type="SUPFAM" id="SSF144091">
    <property type="entry name" value="Rhomboid-like"/>
    <property type="match status" value="1"/>
</dbReference>
<evidence type="ECO:0000256" key="2">
    <source>
        <dbReference type="ARBA" id="ARBA00022692"/>
    </source>
</evidence>
<feature type="domain" description="Peptidase S54 rhomboid" evidence="6">
    <location>
        <begin position="62"/>
        <end position="195"/>
    </location>
</feature>
<dbReference type="PANTHER" id="PTHR43731">
    <property type="entry name" value="RHOMBOID PROTEASE"/>
    <property type="match status" value="1"/>
</dbReference>
<name>A6FX11_9BACT</name>
<reference evidence="7 8" key="1">
    <citation type="submission" date="2007-06" db="EMBL/GenBank/DDBJ databases">
        <authorList>
            <person name="Shimkets L."/>
            <person name="Ferriera S."/>
            <person name="Johnson J."/>
            <person name="Kravitz S."/>
            <person name="Beeson K."/>
            <person name="Sutton G."/>
            <person name="Rogers Y.-H."/>
            <person name="Friedman R."/>
            <person name="Frazier M."/>
            <person name="Venter J.C."/>
        </authorList>
    </citation>
    <scope>NUCLEOTIDE SEQUENCE [LARGE SCALE GENOMIC DNA]</scope>
    <source>
        <strain evidence="7 8">SIR-1</strain>
    </source>
</reference>
<feature type="transmembrane region" description="Helical" evidence="5">
    <location>
        <begin position="67"/>
        <end position="91"/>
    </location>
</feature>
<dbReference type="PANTHER" id="PTHR43731:SF9">
    <property type="entry name" value="SLR1461 PROTEIN"/>
    <property type="match status" value="1"/>
</dbReference>
<protein>
    <recommendedName>
        <fullName evidence="6">Peptidase S54 rhomboid domain-containing protein</fullName>
    </recommendedName>
</protein>
<keyword evidence="8" id="KW-1185">Reference proteome</keyword>
<comment type="caution">
    <text evidence="7">The sequence shown here is derived from an EMBL/GenBank/DDBJ whole genome shotgun (WGS) entry which is preliminary data.</text>
</comment>
<feature type="transmembrane region" description="Helical" evidence="5">
    <location>
        <begin position="150"/>
        <end position="168"/>
    </location>
</feature>
<dbReference type="InterPro" id="IPR022764">
    <property type="entry name" value="Peptidase_S54_rhomboid_dom"/>
</dbReference>
<gene>
    <name evidence="7" type="ORF">PPSIR1_05193</name>
</gene>
<feature type="transmembrane region" description="Helical" evidence="5">
    <location>
        <begin position="122"/>
        <end position="143"/>
    </location>
</feature>
<dbReference type="RefSeq" id="WP_006969010.1">
    <property type="nucleotide sequence ID" value="NZ_ABCS01000001.1"/>
</dbReference>
<dbReference type="InterPro" id="IPR035952">
    <property type="entry name" value="Rhomboid-like_sf"/>
</dbReference>
<proteinExistence type="predicted"/>
<dbReference type="STRING" id="391625.PPSIR1_05193"/>
<dbReference type="GO" id="GO:0016020">
    <property type="term" value="C:membrane"/>
    <property type="evidence" value="ECO:0007669"/>
    <property type="project" value="UniProtKB-SubCell"/>
</dbReference>
<evidence type="ECO:0000259" key="6">
    <source>
        <dbReference type="Pfam" id="PF01694"/>
    </source>
</evidence>
<dbReference type="GO" id="GO:0004252">
    <property type="term" value="F:serine-type endopeptidase activity"/>
    <property type="evidence" value="ECO:0007669"/>
    <property type="project" value="InterPro"/>
</dbReference>
<keyword evidence="3 5" id="KW-1133">Transmembrane helix</keyword>
<dbReference type="InterPro" id="IPR050925">
    <property type="entry name" value="Rhomboid_protease_S54"/>
</dbReference>
<dbReference type="Pfam" id="PF01694">
    <property type="entry name" value="Rhomboid"/>
    <property type="match status" value="1"/>
</dbReference>
<accession>A6FX11</accession>
<evidence type="ECO:0000256" key="3">
    <source>
        <dbReference type="ARBA" id="ARBA00022989"/>
    </source>
</evidence>
<sequence length="227" mass="24671">MAKSSETADPWTELRREWRAIWRFLAVTLGVLWVAELVDLLVFSGALDGFGVRPREVAGLIGVLAHPFLHGGLGHLVSNTVGFALLAPLVIARGRRDYILVWLVGTLLGGLGVWLVGRGGSVHIGASGVVFALFGYLLSAGWFERRFGTIVLSVFVLLAYGGMIYGVLPGQVGVSWECHLFGFLSGVLMAKLLARPEPEAASLESLRARPKPGEAASKRPWWRLWGR</sequence>
<evidence type="ECO:0000313" key="7">
    <source>
        <dbReference type="EMBL" id="EDM81835.1"/>
    </source>
</evidence>
<dbReference type="EMBL" id="ABCS01000001">
    <property type="protein sequence ID" value="EDM81835.1"/>
    <property type="molecule type" value="Genomic_DNA"/>
</dbReference>
<comment type="subcellular location">
    <subcellularLocation>
        <location evidence="1">Membrane</location>
        <topology evidence="1">Multi-pass membrane protein</topology>
    </subcellularLocation>
</comment>
<keyword evidence="2 5" id="KW-0812">Transmembrane</keyword>
<evidence type="ECO:0000256" key="5">
    <source>
        <dbReference type="SAM" id="Phobius"/>
    </source>
</evidence>
<evidence type="ECO:0000256" key="4">
    <source>
        <dbReference type="ARBA" id="ARBA00023136"/>
    </source>
</evidence>
<dbReference type="AlphaFoldDB" id="A6FX11"/>
<keyword evidence="4 5" id="KW-0472">Membrane</keyword>
<evidence type="ECO:0000256" key="1">
    <source>
        <dbReference type="ARBA" id="ARBA00004141"/>
    </source>
</evidence>